<proteinExistence type="predicted"/>
<feature type="transmembrane region" description="Helical" evidence="6">
    <location>
        <begin position="330"/>
        <end position="353"/>
    </location>
</feature>
<keyword evidence="2" id="KW-1003">Cell membrane</keyword>
<accession>A0ABQ5P1J8</accession>
<feature type="transmembrane region" description="Helical" evidence="6">
    <location>
        <begin position="373"/>
        <end position="390"/>
    </location>
</feature>
<keyword evidence="8" id="KW-1185">Reference proteome</keyword>
<evidence type="ECO:0000313" key="8">
    <source>
        <dbReference type="Proteomes" id="UP001291653"/>
    </source>
</evidence>
<dbReference type="EMBL" id="BSBI01000007">
    <property type="protein sequence ID" value="GLF96308.1"/>
    <property type="molecule type" value="Genomic_DNA"/>
</dbReference>
<reference evidence="7 8" key="1">
    <citation type="submission" date="2022-10" db="EMBL/GenBank/DDBJ databases">
        <title>Draft genome sequence of Streptomyces sp. YSPA8.</title>
        <authorList>
            <person name="Moriuchi R."/>
            <person name="Dohra H."/>
            <person name="Yamamura H."/>
            <person name="Kodani S."/>
        </authorList>
    </citation>
    <scope>NUCLEOTIDE SEQUENCE [LARGE SCALE GENOMIC DNA]</scope>
    <source>
        <strain evidence="7 8">YSPA8</strain>
    </source>
</reference>
<feature type="transmembrane region" description="Helical" evidence="6">
    <location>
        <begin position="303"/>
        <end position="324"/>
    </location>
</feature>
<gene>
    <name evidence="7" type="ORF">SYYSPA8_18445</name>
</gene>
<evidence type="ECO:0000256" key="3">
    <source>
        <dbReference type="ARBA" id="ARBA00022692"/>
    </source>
</evidence>
<dbReference type="Gene3D" id="1.20.1250.20">
    <property type="entry name" value="MFS general substrate transporter like domains"/>
    <property type="match status" value="1"/>
</dbReference>
<dbReference type="PANTHER" id="PTHR23513">
    <property type="entry name" value="INTEGRAL MEMBRANE EFFLUX PROTEIN-RELATED"/>
    <property type="match status" value="1"/>
</dbReference>
<evidence type="ECO:0000256" key="6">
    <source>
        <dbReference type="SAM" id="Phobius"/>
    </source>
</evidence>
<comment type="caution">
    <text evidence="7">The sequence shown here is derived from an EMBL/GenBank/DDBJ whole genome shotgun (WGS) entry which is preliminary data.</text>
</comment>
<comment type="subcellular location">
    <subcellularLocation>
        <location evidence="1">Cell membrane</location>
        <topology evidence="1">Multi-pass membrane protein</topology>
    </subcellularLocation>
</comment>
<dbReference type="Pfam" id="PF07690">
    <property type="entry name" value="MFS_1"/>
    <property type="match status" value="1"/>
</dbReference>
<dbReference type="Proteomes" id="UP001291653">
    <property type="component" value="Unassembled WGS sequence"/>
</dbReference>
<evidence type="ECO:0000256" key="2">
    <source>
        <dbReference type="ARBA" id="ARBA00022475"/>
    </source>
</evidence>
<evidence type="ECO:0000256" key="1">
    <source>
        <dbReference type="ARBA" id="ARBA00004651"/>
    </source>
</evidence>
<dbReference type="RefSeq" id="WP_323448338.1">
    <property type="nucleotide sequence ID" value="NZ_BSBI01000007.1"/>
</dbReference>
<keyword evidence="4 6" id="KW-1133">Transmembrane helix</keyword>
<dbReference type="PANTHER" id="PTHR23513:SF11">
    <property type="entry name" value="STAPHYLOFERRIN A TRANSPORTER"/>
    <property type="match status" value="1"/>
</dbReference>
<protein>
    <submittedName>
        <fullName evidence="7">MFS transporter</fullName>
    </submittedName>
</protein>
<dbReference type="InterPro" id="IPR011701">
    <property type="entry name" value="MFS"/>
</dbReference>
<feature type="transmembrane region" description="Helical" evidence="6">
    <location>
        <begin position="396"/>
        <end position="414"/>
    </location>
</feature>
<dbReference type="InterPro" id="IPR036259">
    <property type="entry name" value="MFS_trans_sf"/>
</dbReference>
<evidence type="ECO:0000256" key="4">
    <source>
        <dbReference type="ARBA" id="ARBA00022989"/>
    </source>
</evidence>
<feature type="transmembrane region" description="Helical" evidence="6">
    <location>
        <begin position="161"/>
        <end position="182"/>
    </location>
</feature>
<name>A0ABQ5P1J8_9ACTN</name>
<keyword evidence="3 6" id="KW-0812">Transmembrane</keyword>
<feature type="transmembrane region" description="Helical" evidence="6">
    <location>
        <begin position="94"/>
        <end position="114"/>
    </location>
</feature>
<keyword evidence="5 6" id="KW-0472">Membrane</keyword>
<dbReference type="SUPFAM" id="SSF103473">
    <property type="entry name" value="MFS general substrate transporter"/>
    <property type="match status" value="1"/>
</dbReference>
<organism evidence="7 8">
    <name type="scientific">Streptomyces yaizuensis</name>
    <dbReference type="NCBI Taxonomy" id="2989713"/>
    <lineage>
        <taxon>Bacteria</taxon>
        <taxon>Bacillati</taxon>
        <taxon>Actinomycetota</taxon>
        <taxon>Actinomycetes</taxon>
        <taxon>Kitasatosporales</taxon>
        <taxon>Streptomycetaceae</taxon>
        <taxon>Streptomyces</taxon>
    </lineage>
</organism>
<evidence type="ECO:0000256" key="5">
    <source>
        <dbReference type="ARBA" id="ARBA00023136"/>
    </source>
</evidence>
<feature type="transmembrane region" description="Helical" evidence="6">
    <location>
        <begin position="68"/>
        <end position="87"/>
    </location>
</feature>
<evidence type="ECO:0000313" key="7">
    <source>
        <dbReference type="EMBL" id="GLF96308.1"/>
    </source>
</evidence>
<feature type="transmembrane region" description="Helical" evidence="6">
    <location>
        <begin position="273"/>
        <end position="291"/>
    </location>
</feature>
<sequence length="419" mass="40937">MLKRYVLGALAARTGDEMSGPALLLAGLAATGSAAAGSSLLAAATVAAAAGGPLIGALLDRSARPGRLLAWAIGAHAGALAVLAAGLGRIPHGWTLLIATAAGLLGPALSGGWTSRLPTLVPATRLPRSNALDAMTFTLAGLAGPALAGTLAHLAGAATAVTLAATLMACALPIALGLPPAARGGPALRPAMITAHREVPTATARRPGKCRRAAVPLRAVLRETADGFRILARNRALARATAVTTVSCTAEGMLVAAVPLLGTRLLGGPGQGVLLLAAVGVAALTATTLAARRPALLSRPDAVLAVSPLVLATGCTLAAVAALGAPGGPWLLAATAALLGLAEGPQLTAVFAIRHREAPARLRAQVFTTGASLKLTGFATGAATGGPLALHSLPGALLAAAGTQLLAAAVGAALRTGRR</sequence>
<feature type="transmembrane region" description="Helical" evidence="6">
    <location>
        <begin position="134"/>
        <end position="154"/>
    </location>
</feature>